<dbReference type="EMBL" id="GBXM01108167">
    <property type="protein sequence ID" value="JAH00410.1"/>
    <property type="molecule type" value="Transcribed_RNA"/>
</dbReference>
<protein>
    <submittedName>
        <fullName evidence="1">Uncharacterized protein</fullName>
    </submittedName>
</protein>
<organism evidence="1">
    <name type="scientific">Anguilla anguilla</name>
    <name type="common">European freshwater eel</name>
    <name type="synonym">Muraena anguilla</name>
    <dbReference type="NCBI Taxonomy" id="7936"/>
    <lineage>
        <taxon>Eukaryota</taxon>
        <taxon>Metazoa</taxon>
        <taxon>Chordata</taxon>
        <taxon>Craniata</taxon>
        <taxon>Vertebrata</taxon>
        <taxon>Euteleostomi</taxon>
        <taxon>Actinopterygii</taxon>
        <taxon>Neopterygii</taxon>
        <taxon>Teleostei</taxon>
        <taxon>Anguilliformes</taxon>
        <taxon>Anguillidae</taxon>
        <taxon>Anguilla</taxon>
    </lineage>
</organism>
<sequence length="35" mass="4242">MYLDVFPQKHKFHQKLCSIIDFVKHMPIHLLHHGC</sequence>
<reference evidence="1" key="2">
    <citation type="journal article" date="2015" name="Fish Shellfish Immunol.">
        <title>Early steps in the European eel (Anguilla anguilla)-Vibrio vulnificus interaction in the gills: Role of the RtxA13 toxin.</title>
        <authorList>
            <person name="Callol A."/>
            <person name="Pajuelo D."/>
            <person name="Ebbesson L."/>
            <person name="Teles M."/>
            <person name="MacKenzie S."/>
            <person name="Amaro C."/>
        </authorList>
    </citation>
    <scope>NUCLEOTIDE SEQUENCE</scope>
</reference>
<dbReference type="AlphaFoldDB" id="A0A0E9P8M2"/>
<proteinExistence type="predicted"/>
<name>A0A0E9P8M2_ANGAN</name>
<accession>A0A0E9P8M2</accession>
<reference evidence="1" key="1">
    <citation type="submission" date="2014-11" db="EMBL/GenBank/DDBJ databases">
        <authorList>
            <person name="Amaro Gonzalez C."/>
        </authorList>
    </citation>
    <scope>NUCLEOTIDE SEQUENCE</scope>
</reference>
<evidence type="ECO:0000313" key="1">
    <source>
        <dbReference type="EMBL" id="JAH00410.1"/>
    </source>
</evidence>